<dbReference type="SUPFAM" id="SSF81321">
    <property type="entry name" value="Family A G protein-coupled receptor-like"/>
    <property type="match status" value="1"/>
</dbReference>
<feature type="transmembrane region" description="Helical" evidence="10">
    <location>
        <begin position="195"/>
        <end position="218"/>
    </location>
</feature>
<evidence type="ECO:0000256" key="4">
    <source>
        <dbReference type="ARBA" id="ARBA00022989"/>
    </source>
</evidence>
<keyword evidence="5 9" id="KW-0297">G-protein coupled receptor</keyword>
<dbReference type="CDD" id="cd15055">
    <property type="entry name" value="7tmA_TAARs"/>
    <property type="match status" value="1"/>
</dbReference>
<dbReference type="PRINTS" id="PR00237">
    <property type="entry name" value="GPCRRHODOPSN"/>
</dbReference>
<dbReference type="PROSITE" id="PS50262">
    <property type="entry name" value="G_PROTEIN_RECEP_F1_2"/>
    <property type="match status" value="1"/>
</dbReference>
<evidence type="ECO:0000256" key="6">
    <source>
        <dbReference type="ARBA" id="ARBA00023136"/>
    </source>
</evidence>
<evidence type="ECO:0000256" key="5">
    <source>
        <dbReference type="ARBA" id="ARBA00023040"/>
    </source>
</evidence>
<dbReference type="InterPro" id="IPR017452">
    <property type="entry name" value="GPCR_Rhodpsn_7TM"/>
</dbReference>
<evidence type="ECO:0000256" key="1">
    <source>
        <dbReference type="ARBA" id="ARBA00004651"/>
    </source>
</evidence>
<evidence type="ECO:0000259" key="11">
    <source>
        <dbReference type="PROSITE" id="PS50262"/>
    </source>
</evidence>
<keyword evidence="4 10" id="KW-1133">Transmembrane helix</keyword>
<feature type="transmembrane region" description="Helical" evidence="10">
    <location>
        <begin position="36"/>
        <end position="55"/>
    </location>
</feature>
<reference evidence="13" key="1">
    <citation type="submission" date="2025-08" db="UniProtKB">
        <authorList>
            <consortium name="RefSeq"/>
        </authorList>
    </citation>
    <scope>IDENTIFICATION</scope>
</reference>
<evidence type="ECO:0000256" key="2">
    <source>
        <dbReference type="ARBA" id="ARBA00022475"/>
    </source>
</evidence>
<dbReference type="FunCoup" id="A0A6P7H422">
    <property type="interactions" value="35"/>
</dbReference>
<feature type="transmembrane region" description="Helical" evidence="10">
    <location>
        <begin position="282"/>
        <end position="301"/>
    </location>
</feature>
<dbReference type="InParanoid" id="A0A6P7H422"/>
<dbReference type="GeneID" id="114426539"/>
<dbReference type="GO" id="GO:0001594">
    <property type="term" value="F:trace-amine receptor activity"/>
    <property type="evidence" value="ECO:0007669"/>
    <property type="project" value="TreeGrafter"/>
</dbReference>
<feature type="transmembrane region" description="Helical" evidence="10">
    <location>
        <begin position="146"/>
        <end position="166"/>
    </location>
</feature>
<accession>A0A6P7H422</accession>
<comment type="subcellular location">
    <subcellularLocation>
        <location evidence="1">Cell membrane</location>
        <topology evidence="1">Multi-pass membrane protein</topology>
    </subcellularLocation>
</comment>
<evidence type="ECO:0000313" key="12">
    <source>
        <dbReference type="Proteomes" id="UP000515145"/>
    </source>
</evidence>
<dbReference type="InterPro" id="IPR050569">
    <property type="entry name" value="TAAR"/>
</dbReference>
<protein>
    <submittedName>
        <fullName evidence="13">Trace amine-associated receptor 13c-like</fullName>
    </submittedName>
</protein>
<keyword evidence="6 10" id="KW-0472">Membrane</keyword>
<feature type="transmembrane region" description="Helical" evidence="10">
    <location>
        <begin position="67"/>
        <end position="84"/>
    </location>
</feature>
<keyword evidence="3 9" id="KW-0812">Transmembrane</keyword>
<feature type="transmembrane region" description="Helical" evidence="10">
    <location>
        <begin position="250"/>
        <end position="270"/>
    </location>
</feature>
<name>A0A6P7H422_9TELE</name>
<keyword evidence="2" id="KW-1003">Cell membrane</keyword>
<evidence type="ECO:0000256" key="9">
    <source>
        <dbReference type="RuleBase" id="RU000688"/>
    </source>
</evidence>
<evidence type="ECO:0000256" key="8">
    <source>
        <dbReference type="ARBA" id="ARBA00023224"/>
    </source>
</evidence>
<dbReference type="PANTHER" id="PTHR24249:SF381">
    <property type="entry name" value="TRACE AMINE ASSOCIATED RECEPTOR 19P-RELATED"/>
    <property type="match status" value="1"/>
</dbReference>
<dbReference type="PANTHER" id="PTHR24249">
    <property type="entry name" value="HISTAMINE RECEPTOR-RELATED G-PROTEIN COUPLED RECEPTOR"/>
    <property type="match status" value="1"/>
</dbReference>
<evidence type="ECO:0000256" key="7">
    <source>
        <dbReference type="ARBA" id="ARBA00023170"/>
    </source>
</evidence>
<comment type="similarity">
    <text evidence="9">Belongs to the G-protein coupled receptor 1 family.</text>
</comment>
<keyword evidence="8 9" id="KW-0807">Transducer</keyword>
<keyword evidence="7 9" id="KW-0675">Receptor</keyword>
<organism evidence="12 13">
    <name type="scientific">Parambassis ranga</name>
    <name type="common">Indian glassy fish</name>
    <dbReference type="NCBI Taxonomy" id="210632"/>
    <lineage>
        <taxon>Eukaryota</taxon>
        <taxon>Metazoa</taxon>
        <taxon>Chordata</taxon>
        <taxon>Craniata</taxon>
        <taxon>Vertebrata</taxon>
        <taxon>Euteleostomi</taxon>
        <taxon>Actinopterygii</taxon>
        <taxon>Neopterygii</taxon>
        <taxon>Teleostei</taxon>
        <taxon>Neoteleostei</taxon>
        <taxon>Acanthomorphata</taxon>
        <taxon>Ovalentaria</taxon>
        <taxon>Ambassidae</taxon>
        <taxon>Parambassis</taxon>
    </lineage>
</organism>
<dbReference type="FunFam" id="1.20.1070.10:FF:000318">
    <property type="entry name" value="Trace amine associated receptor 15"/>
    <property type="match status" value="1"/>
</dbReference>
<keyword evidence="12" id="KW-1185">Reference proteome</keyword>
<dbReference type="InterPro" id="IPR000276">
    <property type="entry name" value="GPCR_Rhodpsn"/>
</dbReference>
<dbReference type="OrthoDB" id="10042731at2759"/>
<dbReference type="AlphaFoldDB" id="A0A6P7H422"/>
<evidence type="ECO:0000256" key="10">
    <source>
        <dbReference type="SAM" id="Phobius"/>
    </source>
</evidence>
<feature type="domain" description="G-protein coupled receptors family 1 profile" evidence="11">
    <location>
        <begin position="47"/>
        <end position="298"/>
    </location>
</feature>
<evidence type="ECO:0000313" key="13">
    <source>
        <dbReference type="RefSeq" id="XP_028249820.1"/>
    </source>
</evidence>
<feature type="transmembrane region" description="Helical" evidence="10">
    <location>
        <begin position="96"/>
        <end position="125"/>
    </location>
</feature>
<evidence type="ECO:0000256" key="3">
    <source>
        <dbReference type="ARBA" id="ARBA00022692"/>
    </source>
</evidence>
<sequence>MMEAQAGVALCFPQLLNASCRKPTLPWTEAVLLNSVLSLVSLMTVSLNLLVIISVSHFRRLHTPTNILLLSQAVSDFFVGLLLMPGEIYRKTSCWVLGDIMCSLCCYLSGNVVSASIGNIVLISADRYVAICDPLHYPTRVTVTRVKLCVCLCWFCAALYSCFYMKDVLIQPGRTKSCHGECVLVIDHVTGTIDLFLSFIIPVTIILVLYLRVFVVAVSQARTMRSHVTAVTETCRLTTKKSELKAARTLGVLVVVYLMCFCPFYCYTLAVDSVINTSFASFMVFLFYFNSCLNPLIYALFYRWFRKAVKLIVTLLILQPGSCEANIL</sequence>
<dbReference type="RefSeq" id="XP_028249820.1">
    <property type="nucleotide sequence ID" value="XM_028394019.1"/>
</dbReference>
<dbReference type="GO" id="GO:0005886">
    <property type="term" value="C:plasma membrane"/>
    <property type="evidence" value="ECO:0007669"/>
    <property type="project" value="UniProtKB-SubCell"/>
</dbReference>
<dbReference type="Proteomes" id="UP000515145">
    <property type="component" value="Chromosome 21"/>
</dbReference>
<dbReference type="PROSITE" id="PS00237">
    <property type="entry name" value="G_PROTEIN_RECEP_F1_1"/>
    <property type="match status" value="1"/>
</dbReference>
<gene>
    <name evidence="13" type="primary">LOC114426539</name>
</gene>
<dbReference type="Gene3D" id="1.20.1070.10">
    <property type="entry name" value="Rhodopsin 7-helix transmembrane proteins"/>
    <property type="match status" value="1"/>
</dbReference>
<dbReference type="Pfam" id="PF00001">
    <property type="entry name" value="7tm_1"/>
    <property type="match status" value="1"/>
</dbReference>
<proteinExistence type="inferred from homology"/>